<dbReference type="AlphaFoldDB" id="A0A7X3F1G1"/>
<protein>
    <submittedName>
        <fullName evidence="3">Lysis protein</fullName>
    </submittedName>
</protein>
<dbReference type="RefSeq" id="WP_332311293.1">
    <property type="nucleotide sequence ID" value="NZ_WEIK01000007.1"/>
</dbReference>
<accession>A0A7X3F1G1</accession>
<feature type="chain" id="PRO_5031363821" evidence="2">
    <location>
        <begin position="25"/>
        <end position="187"/>
    </location>
</feature>
<keyword evidence="2" id="KW-0732">Signal</keyword>
<name>A0A7X3F1G1_9PSED</name>
<sequence length="187" mass="20024">MSAWATRLVAVALLLAASAAGARAAWMWQANAYKAKLADQADDFGKQLAEKDRAYGLEREKAAAAALDQLAEGQEARRALESRLELQAQTHWKEMEDAQQTQARLRDRLATADLRLSVLVDAGTFAGTGCEGGVRKAAGTGGVVPGAVRAQLDRAHAQRIVAITDDGDRGLIALQACQAYVREVTKH</sequence>
<feature type="coiled-coil region" evidence="1">
    <location>
        <begin position="57"/>
        <end position="115"/>
    </location>
</feature>
<evidence type="ECO:0000256" key="2">
    <source>
        <dbReference type="SAM" id="SignalP"/>
    </source>
</evidence>
<keyword evidence="1" id="KW-0175">Coiled coil</keyword>
<dbReference type="Proteomes" id="UP000440965">
    <property type="component" value="Unassembled WGS sequence"/>
</dbReference>
<proteinExistence type="predicted"/>
<comment type="caution">
    <text evidence="3">The sequence shown here is derived from an EMBL/GenBank/DDBJ whole genome shotgun (WGS) entry which is preliminary data.</text>
</comment>
<dbReference type="EMBL" id="WEIK01000007">
    <property type="protein sequence ID" value="MVF49728.1"/>
    <property type="molecule type" value="Genomic_DNA"/>
</dbReference>
<feature type="signal peptide" evidence="2">
    <location>
        <begin position="1"/>
        <end position="24"/>
    </location>
</feature>
<gene>
    <name evidence="3" type="ORF">F9Z43_10425</name>
</gene>
<organism evidence="3 4">
    <name type="scientific">Pseudomonas monteilii</name>
    <dbReference type="NCBI Taxonomy" id="76759"/>
    <lineage>
        <taxon>Bacteria</taxon>
        <taxon>Pseudomonadati</taxon>
        <taxon>Pseudomonadota</taxon>
        <taxon>Gammaproteobacteria</taxon>
        <taxon>Pseudomonadales</taxon>
        <taxon>Pseudomonadaceae</taxon>
        <taxon>Pseudomonas</taxon>
    </lineage>
</organism>
<evidence type="ECO:0000313" key="4">
    <source>
        <dbReference type="Proteomes" id="UP000440965"/>
    </source>
</evidence>
<reference evidence="3 4" key="1">
    <citation type="submission" date="2019-10" db="EMBL/GenBank/DDBJ databases">
        <title>XDR Pseudomonas monteilii producing IMP-16 from LCR.</title>
        <authorList>
            <person name="Ballaben A."/>
            <person name="Doi Y."/>
        </authorList>
    </citation>
    <scope>NUCLEOTIDE SEQUENCE [LARGE SCALE GENOMIC DNA]</scope>
    <source>
        <strain evidence="3 4">597/14</strain>
    </source>
</reference>
<evidence type="ECO:0000256" key="1">
    <source>
        <dbReference type="SAM" id="Coils"/>
    </source>
</evidence>
<evidence type="ECO:0000313" key="3">
    <source>
        <dbReference type="EMBL" id="MVF49728.1"/>
    </source>
</evidence>